<name>A0A7W8P8B0_9BURK</name>
<sequence length="117" mass="13275">MLGRIRRQLIAFAESRHRLDLAAVFQHTRQERQGRAKAVEHALRTLPSLTAPQPQISDDIEWWLAPRTANALRAHGIHTLSELTVRIPRRRGWWRTIEGLGAMGLGKSKLSSPGIRC</sequence>
<dbReference type="Pfam" id="PF12482">
    <property type="entry name" value="DUF3701"/>
    <property type="match status" value="1"/>
</dbReference>
<evidence type="ECO:0000313" key="1">
    <source>
        <dbReference type="EMBL" id="MBB5405553.1"/>
    </source>
</evidence>
<protein>
    <recommendedName>
        <fullName evidence="3">Integrase</fullName>
    </recommendedName>
</protein>
<dbReference type="AlphaFoldDB" id="A0A7W8P8B0"/>
<proteinExistence type="predicted"/>
<comment type="caution">
    <text evidence="1">The sequence shown here is derived from an EMBL/GenBank/DDBJ whole genome shotgun (WGS) entry which is preliminary data.</text>
</comment>
<dbReference type="InterPro" id="IPR022169">
    <property type="entry name" value="DUF3701"/>
</dbReference>
<dbReference type="Proteomes" id="UP000592820">
    <property type="component" value="Unassembled WGS sequence"/>
</dbReference>
<organism evidence="1 2">
    <name type="scientific">Paraburkholderia youngii</name>
    <dbReference type="NCBI Taxonomy" id="2782701"/>
    <lineage>
        <taxon>Bacteria</taxon>
        <taxon>Pseudomonadati</taxon>
        <taxon>Pseudomonadota</taxon>
        <taxon>Betaproteobacteria</taxon>
        <taxon>Burkholderiales</taxon>
        <taxon>Burkholderiaceae</taxon>
        <taxon>Paraburkholderia</taxon>
    </lineage>
</organism>
<evidence type="ECO:0000313" key="2">
    <source>
        <dbReference type="Proteomes" id="UP000592820"/>
    </source>
</evidence>
<dbReference type="EMBL" id="JACHDE010000036">
    <property type="protein sequence ID" value="MBB5405553.1"/>
    <property type="molecule type" value="Genomic_DNA"/>
</dbReference>
<gene>
    <name evidence="1" type="ORF">HDG41_007649</name>
</gene>
<reference evidence="1 2" key="1">
    <citation type="submission" date="2020-08" db="EMBL/GenBank/DDBJ databases">
        <title>Genomic Encyclopedia of Type Strains, Phase IV (KMG-V): Genome sequencing to study the core and pangenomes of soil and plant-associated prokaryotes.</title>
        <authorList>
            <person name="Whitman W."/>
        </authorList>
    </citation>
    <scope>NUCLEOTIDE SEQUENCE [LARGE SCALE GENOMIC DNA]</scope>
    <source>
        <strain evidence="1 2">JPY162</strain>
    </source>
</reference>
<evidence type="ECO:0008006" key="3">
    <source>
        <dbReference type="Google" id="ProtNLM"/>
    </source>
</evidence>
<accession>A0A7W8P8B0</accession>